<dbReference type="PROSITE" id="PS00194">
    <property type="entry name" value="THIOREDOXIN_1"/>
    <property type="match status" value="1"/>
</dbReference>
<feature type="domain" description="Thioredoxin" evidence="2">
    <location>
        <begin position="23"/>
        <end position="150"/>
    </location>
</feature>
<keyword evidence="5" id="KW-1185">Reference proteome</keyword>
<protein>
    <recommendedName>
        <fullName evidence="2">Thioredoxin domain-containing protein</fullName>
    </recommendedName>
</protein>
<evidence type="ECO:0000256" key="1">
    <source>
        <dbReference type="ARBA" id="ARBA00008987"/>
    </source>
</evidence>
<evidence type="ECO:0000259" key="2">
    <source>
        <dbReference type="PROSITE" id="PS51352"/>
    </source>
</evidence>
<dbReference type="AlphaFoldDB" id="A0A815RVE8"/>
<dbReference type="GO" id="GO:0005739">
    <property type="term" value="C:mitochondrion"/>
    <property type="evidence" value="ECO:0007669"/>
    <property type="project" value="TreeGrafter"/>
</dbReference>
<evidence type="ECO:0000313" key="3">
    <source>
        <dbReference type="EMBL" id="CAF0999038.1"/>
    </source>
</evidence>
<dbReference type="PRINTS" id="PR00421">
    <property type="entry name" value="THIOREDOXIN"/>
</dbReference>
<gene>
    <name evidence="4" type="ORF">JXQ802_LOCUS39433</name>
    <name evidence="3" type="ORF">PYM288_LOCUS14511</name>
</gene>
<proteinExistence type="inferred from homology"/>
<dbReference type="PANTHER" id="PTHR43601">
    <property type="entry name" value="THIOREDOXIN, MITOCHONDRIAL"/>
    <property type="match status" value="1"/>
</dbReference>
<comment type="similarity">
    <text evidence="1">Belongs to the thioredoxin family.</text>
</comment>
<dbReference type="Proteomes" id="UP000663854">
    <property type="component" value="Unassembled WGS sequence"/>
</dbReference>
<dbReference type="CDD" id="cd02947">
    <property type="entry name" value="TRX_family"/>
    <property type="match status" value="1"/>
</dbReference>
<name>A0A815RVE8_9BILA</name>
<sequence length="150" mass="17168">MSARCIPTTVRNIQTLWMTNSRRQFQTSISRLSADTVHIKDDGDFQKQVIDSKKSFIVDFHAVWCGPCKILEPRLDKVLTNYNKKVQNTSADQQIKLAKVDIDELGELSSKYNVRAVPTVLAIKNGREITRFTGVVDENRIQKMIDQLSR</sequence>
<dbReference type="PROSITE" id="PS51352">
    <property type="entry name" value="THIOREDOXIN_2"/>
    <property type="match status" value="1"/>
</dbReference>
<dbReference type="InterPro" id="IPR017937">
    <property type="entry name" value="Thioredoxin_CS"/>
</dbReference>
<dbReference type="EMBL" id="CAJNOL010002277">
    <property type="protein sequence ID" value="CAF1483357.1"/>
    <property type="molecule type" value="Genomic_DNA"/>
</dbReference>
<evidence type="ECO:0000313" key="5">
    <source>
        <dbReference type="Proteomes" id="UP000663870"/>
    </source>
</evidence>
<dbReference type="SUPFAM" id="SSF52833">
    <property type="entry name" value="Thioredoxin-like"/>
    <property type="match status" value="1"/>
</dbReference>
<dbReference type="InterPro" id="IPR013766">
    <property type="entry name" value="Thioredoxin_domain"/>
</dbReference>
<dbReference type="InterPro" id="IPR036249">
    <property type="entry name" value="Thioredoxin-like_sf"/>
</dbReference>
<organism evidence="4 5">
    <name type="scientific">Rotaria sordida</name>
    <dbReference type="NCBI Taxonomy" id="392033"/>
    <lineage>
        <taxon>Eukaryota</taxon>
        <taxon>Metazoa</taxon>
        <taxon>Spiralia</taxon>
        <taxon>Gnathifera</taxon>
        <taxon>Rotifera</taxon>
        <taxon>Eurotatoria</taxon>
        <taxon>Bdelloidea</taxon>
        <taxon>Philodinida</taxon>
        <taxon>Philodinidae</taxon>
        <taxon>Rotaria</taxon>
    </lineage>
</organism>
<comment type="caution">
    <text evidence="4">The sequence shown here is derived from an EMBL/GenBank/DDBJ whole genome shotgun (WGS) entry which is preliminary data.</text>
</comment>
<dbReference type="PANTHER" id="PTHR43601:SF3">
    <property type="entry name" value="THIOREDOXIN, MITOCHONDRIAL"/>
    <property type="match status" value="1"/>
</dbReference>
<dbReference type="EMBL" id="CAJNOH010000321">
    <property type="protein sequence ID" value="CAF0999038.1"/>
    <property type="molecule type" value="Genomic_DNA"/>
</dbReference>
<dbReference type="Pfam" id="PF00085">
    <property type="entry name" value="Thioredoxin"/>
    <property type="match status" value="1"/>
</dbReference>
<dbReference type="GO" id="GO:0045454">
    <property type="term" value="P:cell redox homeostasis"/>
    <property type="evidence" value="ECO:0007669"/>
    <property type="project" value="TreeGrafter"/>
</dbReference>
<reference evidence="4" key="1">
    <citation type="submission" date="2021-02" db="EMBL/GenBank/DDBJ databases">
        <authorList>
            <person name="Nowell W R."/>
        </authorList>
    </citation>
    <scope>NUCLEOTIDE SEQUENCE</scope>
</reference>
<evidence type="ECO:0000313" key="4">
    <source>
        <dbReference type="EMBL" id="CAF1483357.1"/>
    </source>
</evidence>
<dbReference type="Gene3D" id="3.40.30.10">
    <property type="entry name" value="Glutaredoxin"/>
    <property type="match status" value="1"/>
</dbReference>
<dbReference type="Proteomes" id="UP000663870">
    <property type="component" value="Unassembled WGS sequence"/>
</dbReference>
<accession>A0A815RVE8</accession>